<keyword evidence="5 7" id="KW-1133">Transmembrane helix</keyword>
<sequence>MKQRITVFSIFNLLLMLGVVLVTLYPFLYMLAVSLSDSTHVMKGTVTWYPKGFNLAMYELVLKDPRIMKGFLNTFVYTAVGTLISLTITAFGAYAITKKEMMFAKGFTLMVVITLFFSGGMIPTFLVVKSYGLMDSIWAMVLPNAVNSWNLLVMTSFFRGIPKEIEESGKMDGLNDIAIAVRIVFPMSKAVFTAIGLFTAVGLWNDFFTPLLYLRDVQLFPLSVVLRNIMLAGQMATEATSAQGDAIVTESLKYAVLMVATLPILLLYPFLQKYFDKGVLVGSIKG</sequence>
<dbReference type="PROSITE" id="PS50928">
    <property type="entry name" value="ABC_TM1"/>
    <property type="match status" value="1"/>
</dbReference>
<dbReference type="STRING" id="1850517.A8708_28490"/>
<dbReference type="OrthoDB" id="9810086at2"/>
<dbReference type="SUPFAM" id="SSF161098">
    <property type="entry name" value="MetI-like"/>
    <property type="match status" value="1"/>
</dbReference>
<comment type="caution">
    <text evidence="9">The sequence shown here is derived from an EMBL/GenBank/DDBJ whole genome shotgun (WGS) entry which is preliminary data.</text>
</comment>
<proteinExistence type="predicted"/>
<dbReference type="AlphaFoldDB" id="A0A198A9V9"/>
<dbReference type="Proteomes" id="UP000078454">
    <property type="component" value="Unassembled WGS sequence"/>
</dbReference>
<dbReference type="InterPro" id="IPR035906">
    <property type="entry name" value="MetI-like_sf"/>
</dbReference>
<keyword evidence="10" id="KW-1185">Reference proteome</keyword>
<evidence type="ECO:0000259" key="8">
    <source>
        <dbReference type="PROSITE" id="PS50928"/>
    </source>
</evidence>
<name>A0A198A9V9_9BACL</name>
<evidence type="ECO:0000256" key="6">
    <source>
        <dbReference type="ARBA" id="ARBA00023136"/>
    </source>
</evidence>
<protein>
    <submittedName>
        <fullName evidence="9">Sugar ABC transporter permease</fullName>
    </submittedName>
</protein>
<feature type="domain" description="ABC transmembrane type-1" evidence="8">
    <location>
        <begin position="71"/>
        <end position="271"/>
    </location>
</feature>
<accession>A0A198A9V9</accession>
<feature type="transmembrane region" description="Helical" evidence="7">
    <location>
        <begin position="108"/>
        <end position="131"/>
    </location>
</feature>
<keyword evidence="2" id="KW-0813">Transport</keyword>
<keyword evidence="4 7" id="KW-0812">Transmembrane</keyword>
<dbReference type="GO" id="GO:0005886">
    <property type="term" value="C:plasma membrane"/>
    <property type="evidence" value="ECO:0007669"/>
    <property type="project" value="UniProtKB-SubCell"/>
</dbReference>
<dbReference type="CDD" id="cd06261">
    <property type="entry name" value="TM_PBP2"/>
    <property type="match status" value="1"/>
</dbReference>
<dbReference type="PANTHER" id="PTHR43744:SF9">
    <property type="entry name" value="POLYGALACTURONAN_RHAMNOGALACTURONAN TRANSPORT SYSTEM PERMEASE PROTEIN YTCP"/>
    <property type="match status" value="1"/>
</dbReference>
<evidence type="ECO:0000313" key="10">
    <source>
        <dbReference type="Proteomes" id="UP000078454"/>
    </source>
</evidence>
<feature type="transmembrane region" description="Helical" evidence="7">
    <location>
        <begin position="254"/>
        <end position="271"/>
    </location>
</feature>
<feature type="transmembrane region" description="Helical" evidence="7">
    <location>
        <begin position="137"/>
        <end position="158"/>
    </location>
</feature>
<evidence type="ECO:0000256" key="1">
    <source>
        <dbReference type="ARBA" id="ARBA00004651"/>
    </source>
</evidence>
<dbReference type="Gene3D" id="1.10.3720.10">
    <property type="entry name" value="MetI-like"/>
    <property type="match status" value="1"/>
</dbReference>
<evidence type="ECO:0000256" key="5">
    <source>
        <dbReference type="ARBA" id="ARBA00022989"/>
    </source>
</evidence>
<comment type="subcellular location">
    <subcellularLocation>
        <location evidence="1">Cell membrane</location>
        <topology evidence="1">Multi-pass membrane protein</topology>
    </subcellularLocation>
</comment>
<keyword evidence="3" id="KW-1003">Cell membrane</keyword>
<evidence type="ECO:0000313" key="9">
    <source>
        <dbReference type="EMBL" id="OAS17952.1"/>
    </source>
</evidence>
<feature type="transmembrane region" description="Helical" evidence="7">
    <location>
        <begin position="75"/>
        <end position="96"/>
    </location>
</feature>
<evidence type="ECO:0000256" key="4">
    <source>
        <dbReference type="ARBA" id="ARBA00022692"/>
    </source>
</evidence>
<organism evidence="9 10">
    <name type="scientific">Paenibacillus oryzisoli</name>
    <dbReference type="NCBI Taxonomy" id="1850517"/>
    <lineage>
        <taxon>Bacteria</taxon>
        <taxon>Bacillati</taxon>
        <taxon>Bacillota</taxon>
        <taxon>Bacilli</taxon>
        <taxon>Bacillales</taxon>
        <taxon>Paenibacillaceae</taxon>
        <taxon>Paenibacillus</taxon>
    </lineage>
</organism>
<evidence type="ECO:0000256" key="3">
    <source>
        <dbReference type="ARBA" id="ARBA00022475"/>
    </source>
</evidence>
<dbReference type="GO" id="GO:0055085">
    <property type="term" value="P:transmembrane transport"/>
    <property type="evidence" value="ECO:0007669"/>
    <property type="project" value="InterPro"/>
</dbReference>
<evidence type="ECO:0000256" key="2">
    <source>
        <dbReference type="ARBA" id="ARBA00022448"/>
    </source>
</evidence>
<dbReference type="RefSeq" id="WP_068665036.1">
    <property type="nucleotide sequence ID" value="NZ_LYPB01000069.1"/>
</dbReference>
<dbReference type="EMBL" id="LYPB01000069">
    <property type="protein sequence ID" value="OAS17952.1"/>
    <property type="molecule type" value="Genomic_DNA"/>
</dbReference>
<gene>
    <name evidence="9" type="ORF">A8708_28490</name>
</gene>
<feature type="transmembrane region" description="Helical" evidence="7">
    <location>
        <begin position="7"/>
        <end position="28"/>
    </location>
</feature>
<feature type="transmembrane region" description="Helical" evidence="7">
    <location>
        <begin position="179"/>
        <end position="204"/>
    </location>
</feature>
<dbReference type="PANTHER" id="PTHR43744">
    <property type="entry name" value="ABC TRANSPORTER PERMEASE PROTEIN MG189-RELATED-RELATED"/>
    <property type="match status" value="1"/>
</dbReference>
<evidence type="ECO:0000256" key="7">
    <source>
        <dbReference type="SAM" id="Phobius"/>
    </source>
</evidence>
<keyword evidence="6 7" id="KW-0472">Membrane</keyword>
<reference evidence="9 10" key="1">
    <citation type="submission" date="2016-05" db="EMBL/GenBank/DDBJ databases">
        <title>Paenibacillus sp. 1ZS3-15 nov., isolated from the rhizosphere soil.</title>
        <authorList>
            <person name="Zhang X.X."/>
            <person name="Zhang J."/>
        </authorList>
    </citation>
    <scope>NUCLEOTIDE SEQUENCE [LARGE SCALE GENOMIC DNA]</scope>
    <source>
        <strain evidence="9 10">1ZS3-15</strain>
    </source>
</reference>
<dbReference type="InterPro" id="IPR000515">
    <property type="entry name" value="MetI-like"/>
</dbReference>